<feature type="compositionally biased region" description="Basic and acidic residues" evidence="3">
    <location>
        <begin position="206"/>
        <end position="217"/>
    </location>
</feature>
<sequence length="655" mass="73956">MDLKKELEALAYTDPPHYLTPPHELEILNQPNSRRLSYIHASAPPLRLLSLDGGGVKGYSSLLLLQELMYRVFIEINGRPPQMHEIPLPCDHFDLIGGVGTGGLIALMLGRLRMDVESCKHHWVKMTKRVFETDKRIAGIPYKTTFYKASRLETVIREIVKEYTVDEVEMPAKTHSRNERSSSRARGESRRSREHSRSRQVNIQTEDERQQRERETKVISSRRSGNSEALLYDPRESRCKTFVAATYQNSPEGAPPCLLRNYLSLTTLNPEPNVKIWEAGRATAATMAAFKPIQIGQTIFQDEGAGRYNICPTVIEEAMCNEWPGRTVGCVLSIGTGKPTSVKQSAHQWWESKLHKPFDTFTEAKRRLMYKTHLSDVTHQMLIGQGPDSLDKWGIHRDDYFRLNVDMGESDFAMNEWQKLSDISTITRRWLSSPEGKQMIGNCALKLATIWRAKNIPPPKSPLRQLPIMAELPVEPITPLITRPASAAAQATGMEPPPRPSSRMRALSQIPDRQYSSTPTSFSYKPISRSRTIQTPPRHHEVHKHMHTQSLPRVSRKDTYYTPEEEHDDAVKPRPLIVRQRVSTATNSTSNSSSNSSIMIDGGVVEITTETVQEKGHSNSGYSPTSCAAPDRPPVPIKRAMTVVERGVNTPYPDE</sequence>
<dbReference type="GO" id="GO:0019369">
    <property type="term" value="P:arachidonate metabolic process"/>
    <property type="evidence" value="ECO:0007669"/>
    <property type="project" value="TreeGrafter"/>
</dbReference>
<keyword evidence="6" id="KW-1185">Reference proteome</keyword>
<dbReference type="AlphaFoldDB" id="A0AAV9U1W7"/>
<evidence type="ECO:0000259" key="4">
    <source>
        <dbReference type="PROSITE" id="PS51635"/>
    </source>
</evidence>
<evidence type="ECO:0000313" key="6">
    <source>
        <dbReference type="Proteomes" id="UP001375240"/>
    </source>
</evidence>
<evidence type="ECO:0000256" key="1">
    <source>
        <dbReference type="ARBA" id="ARBA00023098"/>
    </source>
</evidence>
<dbReference type="PANTHER" id="PTHR24185">
    <property type="entry name" value="CALCIUM-INDEPENDENT PHOSPHOLIPASE A2-GAMMA"/>
    <property type="match status" value="1"/>
</dbReference>
<dbReference type="PANTHER" id="PTHR24185:SF4">
    <property type="entry name" value="SERINE HYDROLASE, PUTATIVE (AFU_ORTHOLOGUE AFUA_2G07870)-RELATED"/>
    <property type="match status" value="1"/>
</dbReference>
<comment type="caution">
    <text evidence="2">Lacks conserved residue(s) required for the propagation of feature annotation.</text>
</comment>
<dbReference type="GO" id="GO:0047499">
    <property type="term" value="F:calcium-independent phospholipase A2 activity"/>
    <property type="evidence" value="ECO:0007669"/>
    <property type="project" value="TreeGrafter"/>
</dbReference>
<feature type="region of interest" description="Disordered" evidence="3">
    <location>
        <begin position="613"/>
        <end position="635"/>
    </location>
</feature>
<dbReference type="Proteomes" id="UP001375240">
    <property type="component" value="Unassembled WGS sequence"/>
</dbReference>
<proteinExistence type="predicted"/>
<evidence type="ECO:0000256" key="3">
    <source>
        <dbReference type="SAM" id="MobiDB-lite"/>
    </source>
</evidence>
<feature type="domain" description="PNPLA" evidence="4">
    <location>
        <begin position="49"/>
        <end position="317"/>
    </location>
</feature>
<accession>A0AAV9U1W7</accession>
<dbReference type="InterPro" id="IPR002641">
    <property type="entry name" value="PNPLA_dom"/>
</dbReference>
<dbReference type="InterPro" id="IPR016035">
    <property type="entry name" value="Acyl_Trfase/lysoPLipase"/>
</dbReference>
<gene>
    <name evidence="5" type="ORF">TWF696_003094</name>
</gene>
<name>A0AAV9U1W7_9PEZI</name>
<feature type="compositionally biased region" description="Polar residues" evidence="3">
    <location>
        <begin position="218"/>
        <end position="227"/>
    </location>
</feature>
<organism evidence="5 6">
    <name type="scientific">Orbilia brochopaga</name>
    <dbReference type="NCBI Taxonomy" id="3140254"/>
    <lineage>
        <taxon>Eukaryota</taxon>
        <taxon>Fungi</taxon>
        <taxon>Dikarya</taxon>
        <taxon>Ascomycota</taxon>
        <taxon>Pezizomycotina</taxon>
        <taxon>Orbiliomycetes</taxon>
        <taxon>Orbiliales</taxon>
        <taxon>Orbiliaceae</taxon>
        <taxon>Orbilia</taxon>
    </lineage>
</organism>
<protein>
    <recommendedName>
        <fullName evidence="4">PNPLA domain-containing protein</fullName>
    </recommendedName>
</protein>
<dbReference type="GO" id="GO:0046486">
    <property type="term" value="P:glycerolipid metabolic process"/>
    <property type="evidence" value="ECO:0007669"/>
    <property type="project" value="UniProtKB-ARBA"/>
</dbReference>
<feature type="region of interest" description="Disordered" evidence="3">
    <location>
        <begin position="170"/>
        <end position="227"/>
    </location>
</feature>
<evidence type="ECO:0000313" key="5">
    <source>
        <dbReference type="EMBL" id="KAK6332376.1"/>
    </source>
</evidence>
<dbReference type="SUPFAM" id="SSF52151">
    <property type="entry name" value="FabD/lysophospholipase-like"/>
    <property type="match status" value="1"/>
</dbReference>
<dbReference type="EMBL" id="JAVHNQ010000015">
    <property type="protein sequence ID" value="KAK6332376.1"/>
    <property type="molecule type" value="Genomic_DNA"/>
</dbReference>
<dbReference type="Gene3D" id="3.40.1090.10">
    <property type="entry name" value="Cytosolic phospholipase A2 catalytic domain"/>
    <property type="match status" value="1"/>
</dbReference>
<comment type="caution">
    <text evidence="5">The sequence shown here is derived from an EMBL/GenBank/DDBJ whole genome shotgun (WGS) entry which is preliminary data.</text>
</comment>
<evidence type="ECO:0000256" key="2">
    <source>
        <dbReference type="PROSITE-ProRule" id="PRU01161"/>
    </source>
</evidence>
<keyword evidence="1" id="KW-0443">Lipid metabolism</keyword>
<reference evidence="5 6" key="1">
    <citation type="submission" date="2019-10" db="EMBL/GenBank/DDBJ databases">
        <authorList>
            <person name="Palmer J.M."/>
        </authorList>
    </citation>
    <scope>NUCLEOTIDE SEQUENCE [LARGE SCALE GENOMIC DNA]</scope>
    <source>
        <strain evidence="5 6">TWF696</strain>
    </source>
</reference>
<dbReference type="Pfam" id="PF01734">
    <property type="entry name" value="Patatin"/>
    <property type="match status" value="1"/>
</dbReference>
<dbReference type="PROSITE" id="PS51635">
    <property type="entry name" value="PNPLA"/>
    <property type="match status" value="1"/>
</dbReference>
<feature type="short sequence motif" description="GXGXXG" evidence="2">
    <location>
        <begin position="53"/>
        <end position="58"/>
    </location>
</feature>
<feature type="region of interest" description="Disordered" evidence="3">
    <location>
        <begin position="513"/>
        <end position="552"/>
    </location>
</feature>
<feature type="compositionally biased region" description="Basic and acidic residues" evidence="3">
    <location>
        <begin position="170"/>
        <end position="197"/>
    </location>
</feature>
<dbReference type="GO" id="GO:0016020">
    <property type="term" value="C:membrane"/>
    <property type="evidence" value="ECO:0007669"/>
    <property type="project" value="TreeGrafter"/>
</dbReference>
<feature type="compositionally biased region" description="Polar residues" evidence="3">
    <location>
        <begin position="514"/>
        <end position="535"/>
    </location>
</feature>